<feature type="region of interest" description="Disordered" evidence="1">
    <location>
        <begin position="478"/>
        <end position="515"/>
    </location>
</feature>
<dbReference type="KEGG" id="llp:GH975_08515"/>
<dbReference type="EMBL" id="CP045871">
    <property type="protein sequence ID" value="QGG80609.1"/>
    <property type="molecule type" value="Genomic_DNA"/>
</dbReference>
<accession>A0A5Q2Q7S6</accession>
<organism evidence="2 3">
    <name type="scientific">Litorivicinus lipolyticus</name>
    <dbReference type="NCBI Taxonomy" id="418701"/>
    <lineage>
        <taxon>Bacteria</taxon>
        <taxon>Pseudomonadati</taxon>
        <taxon>Pseudomonadota</taxon>
        <taxon>Gammaproteobacteria</taxon>
        <taxon>Oceanospirillales</taxon>
        <taxon>Litorivicinaceae</taxon>
        <taxon>Litorivicinus</taxon>
    </lineage>
</organism>
<protein>
    <submittedName>
        <fullName evidence="2">Phage portal protein</fullName>
    </submittedName>
</protein>
<evidence type="ECO:0000256" key="1">
    <source>
        <dbReference type="SAM" id="MobiDB-lite"/>
    </source>
</evidence>
<dbReference type="GO" id="GO:0005198">
    <property type="term" value="F:structural molecule activity"/>
    <property type="evidence" value="ECO:0007669"/>
    <property type="project" value="InterPro"/>
</dbReference>
<feature type="compositionally biased region" description="Polar residues" evidence="1">
    <location>
        <begin position="506"/>
        <end position="515"/>
    </location>
</feature>
<dbReference type="NCBIfam" id="TIGR01539">
    <property type="entry name" value="portal_lambda"/>
    <property type="match status" value="1"/>
</dbReference>
<dbReference type="OrthoDB" id="622132at2"/>
<proteinExistence type="predicted"/>
<sequence length="515" mass="57791">MAHRDTRDTAHRAASLTARELASWQPQTGSADSDLVDELGTLVSRSRDLARNHGVASGAIQTITDNVVGTGLRLAATPDYRALGFDKSWADEWTRKTEALWRSWAETTDCDATKSLNFHGLTTQVFRAGLLNGEALALPLWLPDRGGVFATTLQLIESDRLDTPPGKLNDKRLRGGVEVDLYGAPLAYWISKQHPGDMRWGVDRLNLTYERIPAQTRFGRRRVIHVHDKERTGQSRGKPLLASVMPLFKMLDHYEHSELQAAVVNAMIAAFVETPLDSESISEMFGGSIEDYIAARSDWKVRLQGGAIIPVFPGDKVSAFTPSRPNSGYGQFVENVLRHIGTGLNIPFELLMKDFSKTNYSSARAALMEAWRYFMGRRQWLSTYWARPVYELWLEEAINKGLIEAPNFYENRALWTRCKWIGPGRGWIDPVKEAKASQLRLETGLSTLEDECATQGLDWEEVLEQRAREQTKMRELGLAIQPIMPEQVADPSNSQPDTEPDHSPDEANTQTNTPV</sequence>
<dbReference type="InterPro" id="IPR006429">
    <property type="entry name" value="Phage_lambda_portal"/>
</dbReference>
<dbReference type="RefSeq" id="WP_153714113.1">
    <property type="nucleotide sequence ID" value="NZ_CP045871.1"/>
</dbReference>
<evidence type="ECO:0000313" key="3">
    <source>
        <dbReference type="Proteomes" id="UP000388235"/>
    </source>
</evidence>
<gene>
    <name evidence="2" type="ORF">GH975_08515</name>
</gene>
<keyword evidence="3" id="KW-1185">Reference proteome</keyword>
<reference evidence="2 3" key="1">
    <citation type="submission" date="2019-11" db="EMBL/GenBank/DDBJ databases">
        <authorList>
            <person name="Khan S.A."/>
            <person name="Jeon C.O."/>
            <person name="Chun B.H."/>
        </authorList>
    </citation>
    <scope>NUCLEOTIDE SEQUENCE [LARGE SCALE GENOMIC DNA]</scope>
    <source>
        <strain evidence="2 3">IMCC 1097</strain>
    </source>
</reference>
<dbReference type="AlphaFoldDB" id="A0A5Q2Q7S6"/>
<name>A0A5Q2Q7S6_9GAMM</name>
<evidence type="ECO:0000313" key="2">
    <source>
        <dbReference type="EMBL" id="QGG80609.1"/>
    </source>
</evidence>
<dbReference type="Pfam" id="PF05136">
    <property type="entry name" value="Phage_portal_2"/>
    <property type="match status" value="1"/>
</dbReference>
<dbReference type="GO" id="GO:0019068">
    <property type="term" value="P:virion assembly"/>
    <property type="evidence" value="ECO:0007669"/>
    <property type="project" value="InterPro"/>
</dbReference>
<dbReference type="Proteomes" id="UP000388235">
    <property type="component" value="Chromosome"/>
</dbReference>